<keyword evidence="3" id="KW-1185">Reference proteome</keyword>
<sequence>MLFPPGDKKLIDRKTKSSTTETDASKEHVLQRVGHYLVPLQGSRHPLGCYWLLLPTSVAYKKTQEGAAASVQTQVCPRTMPASPRLAMPNGARLVTVQGSSRVLAGGSPEQISGRSQPHPAGRKTMWNRESAGEGLAAGPRESWAEDIWRLLAGPPVHQQWAGRTTIDILLEPG</sequence>
<organism evidence="2 3">
    <name type="scientific">Amorphotheca resinae ATCC 22711</name>
    <dbReference type="NCBI Taxonomy" id="857342"/>
    <lineage>
        <taxon>Eukaryota</taxon>
        <taxon>Fungi</taxon>
        <taxon>Dikarya</taxon>
        <taxon>Ascomycota</taxon>
        <taxon>Pezizomycotina</taxon>
        <taxon>Leotiomycetes</taxon>
        <taxon>Helotiales</taxon>
        <taxon>Amorphothecaceae</taxon>
        <taxon>Amorphotheca</taxon>
    </lineage>
</organism>
<proteinExistence type="predicted"/>
<dbReference type="AlphaFoldDB" id="A0A2T3AX43"/>
<feature type="region of interest" description="Disordered" evidence="1">
    <location>
        <begin position="1"/>
        <end position="25"/>
    </location>
</feature>
<dbReference type="GeneID" id="36572526"/>
<evidence type="ECO:0000313" key="2">
    <source>
        <dbReference type="EMBL" id="PSS13231.1"/>
    </source>
</evidence>
<evidence type="ECO:0000313" key="3">
    <source>
        <dbReference type="Proteomes" id="UP000241818"/>
    </source>
</evidence>
<dbReference type="InParanoid" id="A0A2T3AX43"/>
<evidence type="ECO:0000256" key="1">
    <source>
        <dbReference type="SAM" id="MobiDB-lite"/>
    </source>
</evidence>
<gene>
    <name evidence="2" type="ORF">M430DRAFT_21140</name>
</gene>
<feature type="region of interest" description="Disordered" evidence="1">
    <location>
        <begin position="106"/>
        <end position="125"/>
    </location>
</feature>
<accession>A0A2T3AX43</accession>
<feature type="compositionally biased region" description="Basic and acidic residues" evidence="1">
    <location>
        <begin position="1"/>
        <end position="15"/>
    </location>
</feature>
<dbReference type="Proteomes" id="UP000241818">
    <property type="component" value="Unassembled WGS sequence"/>
</dbReference>
<name>A0A2T3AX43_AMORE</name>
<dbReference type="RefSeq" id="XP_024719222.1">
    <property type="nucleotide sequence ID" value="XM_024864445.1"/>
</dbReference>
<dbReference type="EMBL" id="KZ679014">
    <property type="protein sequence ID" value="PSS13231.1"/>
    <property type="molecule type" value="Genomic_DNA"/>
</dbReference>
<reference evidence="2 3" key="1">
    <citation type="journal article" date="2018" name="New Phytol.">
        <title>Comparative genomics and transcriptomics depict ericoid mycorrhizal fungi as versatile saprotrophs and plant mutualists.</title>
        <authorList>
            <person name="Martino E."/>
            <person name="Morin E."/>
            <person name="Grelet G.A."/>
            <person name="Kuo A."/>
            <person name="Kohler A."/>
            <person name="Daghino S."/>
            <person name="Barry K.W."/>
            <person name="Cichocki N."/>
            <person name="Clum A."/>
            <person name="Dockter R.B."/>
            <person name="Hainaut M."/>
            <person name="Kuo R.C."/>
            <person name="LaButti K."/>
            <person name="Lindahl B.D."/>
            <person name="Lindquist E.A."/>
            <person name="Lipzen A."/>
            <person name="Khouja H.R."/>
            <person name="Magnuson J."/>
            <person name="Murat C."/>
            <person name="Ohm R.A."/>
            <person name="Singer S.W."/>
            <person name="Spatafora J.W."/>
            <person name="Wang M."/>
            <person name="Veneault-Fourrey C."/>
            <person name="Henrissat B."/>
            <person name="Grigoriev I.V."/>
            <person name="Martin F.M."/>
            <person name="Perotto S."/>
        </authorList>
    </citation>
    <scope>NUCLEOTIDE SEQUENCE [LARGE SCALE GENOMIC DNA]</scope>
    <source>
        <strain evidence="2 3">ATCC 22711</strain>
    </source>
</reference>
<protein>
    <submittedName>
        <fullName evidence="2">Uncharacterized protein</fullName>
    </submittedName>
</protein>